<proteinExistence type="predicted"/>
<evidence type="ECO:0000313" key="1">
    <source>
        <dbReference type="EMBL" id="MBC6489441.1"/>
    </source>
</evidence>
<evidence type="ECO:0008006" key="3">
    <source>
        <dbReference type="Google" id="ProtNLM"/>
    </source>
</evidence>
<dbReference type="Proteomes" id="UP000765802">
    <property type="component" value="Unassembled WGS sequence"/>
</dbReference>
<reference evidence="1 2" key="1">
    <citation type="submission" date="2016-07" db="EMBL/GenBank/DDBJ databases">
        <title>Genome analysis of Flavihumibacter stibioxidans YS-17.</title>
        <authorList>
            <person name="Shi K."/>
            <person name="Han Y."/>
            <person name="Wang G."/>
        </authorList>
    </citation>
    <scope>NUCLEOTIDE SEQUENCE [LARGE SCALE GENOMIC DNA]</scope>
    <source>
        <strain evidence="1 2">YS-17</strain>
    </source>
</reference>
<dbReference type="InterPro" id="IPR016024">
    <property type="entry name" value="ARM-type_fold"/>
</dbReference>
<name>A0ABR7M459_9BACT</name>
<dbReference type="Gene3D" id="1.25.10.10">
    <property type="entry name" value="Leucine-rich Repeat Variant"/>
    <property type="match status" value="1"/>
</dbReference>
<dbReference type="InterPro" id="IPR011989">
    <property type="entry name" value="ARM-like"/>
</dbReference>
<dbReference type="EMBL" id="MBUA01000001">
    <property type="protein sequence ID" value="MBC6489441.1"/>
    <property type="molecule type" value="Genomic_DNA"/>
</dbReference>
<dbReference type="SUPFAM" id="SSF48371">
    <property type="entry name" value="ARM repeat"/>
    <property type="match status" value="1"/>
</dbReference>
<accession>A0ABR7M459</accession>
<keyword evidence="2" id="KW-1185">Reference proteome</keyword>
<evidence type="ECO:0000313" key="2">
    <source>
        <dbReference type="Proteomes" id="UP000765802"/>
    </source>
</evidence>
<dbReference type="RefSeq" id="WP_187254802.1">
    <property type="nucleotide sequence ID" value="NZ_JBHULF010000006.1"/>
</dbReference>
<dbReference type="Pfam" id="PF13646">
    <property type="entry name" value="HEAT_2"/>
    <property type="match status" value="1"/>
</dbReference>
<sequence length="344" mass="38708">MKKSAIISILFLYCLAGFTQQGKITIIDLYGKGNDLPDSSILNLLPFREGNLVEPENIDKTRIIEKLKSIPGVKDGHISFVCCNEKEGWTAFVGITRETVAHNSYLQAPDLDVLLPDEIVDNYNRFMDTLFEAIRKGQVEEDRSEGHAMMRYEPARQLQQIFLQHAEQFRPVLRYVLHNSGNASHRAIAAQVLGYASNKNEITNDLICAIEDSDEIVRNNATRALAIIAAYAKQDPDTKIIIPAGPFIKMLSALPWTDRNKGMAILLALTSDLDQAILNEMKHESFTSLKEMSNWKTEGHAIMAYTLLGRTAGYPDKIIEGAFYSANRAEFRENCIRQLKQASR</sequence>
<gene>
    <name evidence="1" type="ORF">BC349_00550</name>
</gene>
<comment type="caution">
    <text evidence="1">The sequence shown here is derived from an EMBL/GenBank/DDBJ whole genome shotgun (WGS) entry which is preliminary data.</text>
</comment>
<protein>
    <recommendedName>
        <fullName evidence="3">HEAT repeat domain-containing protein</fullName>
    </recommendedName>
</protein>
<organism evidence="1 2">
    <name type="scientific">Flavihumibacter stibioxidans</name>
    <dbReference type="NCBI Taxonomy" id="1834163"/>
    <lineage>
        <taxon>Bacteria</taxon>
        <taxon>Pseudomonadati</taxon>
        <taxon>Bacteroidota</taxon>
        <taxon>Chitinophagia</taxon>
        <taxon>Chitinophagales</taxon>
        <taxon>Chitinophagaceae</taxon>
        <taxon>Flavihumibacter</taxon>
    </lineage>
</organism>